<reference evidence="1 2" key="1">
    <citation type="submission" date="2019-03" db="EMBL/GenBank/DDBJ databases">
        <title>Cohnella endophytica sp. nov., a novel endophytic bacterium isolated from bark of Sonneratia apetala.</title>
        <authorList>
            <person name="Tuo L."/>
        </authorList>
    </citation>
    <scope>NUCLEOTIDE SEQUENCE [LARGE SCALE GENOMIC DNA]</scope>
    <source>
        <strain evidence="1 2">CCTCC AB 208254</strain>
    </source>
</reference>
<accession>A0A4Y8LRV3</accession>
<evidence type="ECO:0000313" key="2">
    <source>
        <dbReference type="Proteomes" id="UP000297900"/>
    </source>
</evidence>
<dbReference type="AlphaFoldDB" id="A0A4Y8LRV3"/>
<organism evidence="1 2">
    <name type="scientific">Cohnella luojiensis</name>
    <dbReference type="NCBI Taxonomy" id="652876"/>
    <lineage>
        <taxon>Bacteria</taxon>
        <taxon>Bacillati</taxon>
        <taxon>Bacillota</taxon>
        <taxon>Bacilli</taxon>
        <taxon>Bacillales</taxon>
        <taxon>Paenibacillaceae</taxon>
        <taxon>Cohnella</taxon>
    </lineage>
</organism>
<dbReference type="EMBL" id="SOMN01000041">
    <property type="protein sequence ID" value="TFE22768.1"/>
    <property type="molecule type" value="Genomic_DNA"/>
</dbReference>
<name>A0A4Y8LRV3_9BACL</name>
<proteinExistence type="predicted"/>
<keyword evidence="2" id="KW-1185">Reference proteome</keyword>
<comment type="caution">
    <text evidence="1">The sequence shown here is derived from an EMBL/GenBank/DDBJ whole genome shotgun (WGS) entry which is preliminary data.</text>
</comment>
<dbReference type="OrthoDB" id="2375806at2"/>
<gene>
    <name evidence="1" type="ORF">E2980_20910</name>
</gene>
<dbReference type="RefSeq" id="WP_135154191.1">
    <property type="nucleotide sequence ID" value="NZ_SOMN01000041.1"/>
</dbReference>
<evidence type="ECO:0000313" key="1">
    <source>
        <dbReference type="EMBL" id="TFE22768.1"/>
    </source>
</evidence>
<sequence>MAERTVMAYFNTPEQAEQALEKLKSLRLAEYAIDRFDGYSGTGINHIDKIENSITGGFPGLGYLTLGGDFDSHEASVLASASVSASGYSSGGPDNRVTGRDIILTAIVEEDDYEKALTIVHDAGAL</sequence>
<protein>
    <submittedName>
        <fullName evidence="1">Uncharacterized protein</fullName>
    </submittedName>
</protein>
<dbReference type="Proteomes" id="UP000297900">
    <property type="component" value="Unassembled WGS sequence"/>
</dbReference>